<name>A0A412Y9H6_9BACE</name>
<protein>
    <submittedName>
        <fullName evidence="2">Uncharacterized protein</fullName>
    </submittedName>
</protein>
<evidence type="ECO:0000313" key="2">
    <source>
        <dbReference type="EMBL" id="RGV54008.1"/>
    </source>
</evidence>
<comment type="caution">
    <text evidence="2">The sequence shown here is derived from an EMBL/GenBank/DDBJ whole genome shotgun (WGS) entry which is preliminary data.</text>
</comment>
<evidence type="ECO:0000256" key="1">
    <source>
        <dbReference type="SAM" id="MobiDB-lite"/>
    </source>
</evidence>
<evidence type="ECO:0000313" key="3">
    <source>
        <dbReference type="Proteomes" id="UP000283850"/>
    </source>
</evidence>
<accession>A0A412Y9H6</accession>
<dbReference type="AlphaFoldDB" id="A0A412Y9H6"/>
<dbReference type="Proteomes" id="UP000283850">
    <property type="component" value="Unassembled WGS sequence"/>
</dbReference>
<reference evidence="2 3" key="1">
    <citation type="submission" date="2018-08" db="EMBL/GenBank/DDBJ databases">
        <title>A genome reference for cultivated species of the human gut microbiota.</title>
        <authorList>
            <person name="Zou Y."/>
            <person name="Xue W."/>
            <person name="Luo G."/>
        </authorList>
    </citation>
    <scope>NUCLEOTIDE SEQUENCE [LARGE SCALE GENOMIC DNA]</scope>
    <source>
        <strain evidence="2 3">AF14-32</strain>
    </source>
</reference>
<organism evidence="2 3">
    <name type="scientific">Bacteroides intestinalis</name>
    <dbReference type="NCBI Taxonomy" id="329854"/>
    <lineage>
        <taxon>Bacteria</taxon>
        <taxon>Pseudomonadati</taxon>
        <taxon>Bacteroidota</taxon>
        <taxon>Bacteroidia</taxon>
        <taxon>Bacteroidales</taxon>
        <taxon>Bacteroidaceae</taxon>
        <taxon>Bacteroides</taxon>
    </lineage>
</organism>
<feature type="compositionally biased region" description="Polar residues" evidence="1">
    <location>
        <begin position="11"/>
        <end position="22"/>
    </location>
</feature>
<feature type="region of interest" description="Disordered" evidence="1">
    <location>
        <begin position="1"/>
        <end position="22"/>
    </location>
</feature>
<gene>
    <name evidence="2" type="ORF">DWW10_10850</name>
</gene>
<sequence>MQTNRNKKQPILTNRLSQSSSMNEDHYSLQYLIKSLLNFNENHIFVFERKDNANRMQNKKNQFFFYAEVQLIFALRQR</sequence>
<dbReference type="EMBL" id="QRZF01000006">
    <property type="protein sequence ID" value="RGV54008.1"/>
    <property type="molecule type" value="Genomic_DNA"/>
</dbReference>
<proteinExistence type="predicted"/>